<keyword evidence="1 2" id="KW-0728">SH3 domain</keyword>
<dbReference type="EMBL" id="SNRW01002687">
    <property type="protein sequence ID" value="KAA6392022.1"/>
    <property type="molecule type" value="Genomic_DNA"/>
</dbReference>
<dbReference type="SUPFAM" id="SSF50044">
    <property type="entry name" value="SH3-domain"/>
    <property type="match status" value="1"/>
</dbReference>
<dbReference type="InterPro" id="IPR001452">
    <property type="entry name" value="SH3_domain"/>
</dbReference>
<name>A0A5J4WBU0_9EUKA</name>
<evidence type="ECO:0000259" key="3">
    <source>
        <dbReference type="PROSITE" id="PS50002"/>
    </source>
</evidence>
<comment type="caution">
    <text evidence="4">The sequence shown here is derived from an EMBL/GenBank/DDBJ whole genome shotgun (WGS) entry which is preliminary data.</text>
</comment>
<reference evidence="4 5" key="1">
    <citation type="submission" date="2019-03" db="EMBL/GenBank/DDBJ databases">
        <title>Single cell metagenomics reveals metabolic interactions within the superorganism composed of flagellate Streblomastix strix and complex community of Bacteroidetes bacteria on its surface.</title>
        <authorList>
            <person name="Treitli S.C."/>
            <person name="Kolisko M."/>
            <person name="Husnik F."/>
            <person name="Keeling P."/>
            <person name="Hampl V."/>
        </authorList>
    </citation>
    <scope>NUCLEOTIDE SEQUENCE [LARGE SCALE GENOMIC DNA]</scope>
    <source>
        <strain evidence="4">ST1C</strain>
    </source>
</reference>
<dbReference type="InterPro" id="IPR036028">
    <property type="entry name" value="SH3-like_dom_sf"/>
</dbReference>
<evidence type="ECO:0000313" key="4">
    <source>
        <dbReference type="EMBL" id="KAA6392022.1"/>
    </source>
</evidence>
<evidence type="ECO:0000313" key="5">
    <source>
        <dbReference type="Proteomes" id="UP000324800"/>
    </source>
</evidence>
<evidence type="ECO:0000256" key="2">
    <source>
        <dbReference type="PROSITE-ProRule" id="PRU00192"/>
    </source>
</evidence>
<dbReference type="PROSITE" id="PS50002">
    <property type="entry name" value="SH3"/>
    <property type="match status" value="1"/>
</dbReference>
<dbReference type="AlphaFoldDB" id="A0A5J4WBU0"/>
<organism evidence="4 5">
    <name type="scientific">Streblomastix strix</name>
    <dbReference type="NCBI Taxonomy" id="222440"/>
    <lineage>
        <taxon>Eukaryota</taxon>
        <taxon>Metamonada</taxon>
        <taxon>Preaxostyla</taxon>
        <taxon>Oxymonadida</taxon>
        <taxon>Streblomastigidae</taxon>
        <taxon>Streblomastix</taxon>
    </lineage>
</organism>
<dbReference type="Proteomes" id="UP000324800">
    <property type="component" value="Unassembled WGS sequence"/>
</dbReference>
<feature type="domain" description="SH3" evidence="3">
    <location>
        <begin position="3"/>
        <end position="61"/>
    </location>
</feature>
<dbReference type="Gene3D" id="2.30.30.40">
    <property type="entry name" value="SH3 Domains"/>
    <property type="match status" value="1"/>
</dbReference>
<sequence length="100" mass="10934">MSTSDVFYEVLADFAVQEQNSPSISKGEIVKVITKGPDYFKIEKDGIIIKIPSQYLHLCSSVSSDNQNQANVTSQIDLKNAVSQILPQDSKIPSKTTSVS</sequence>
<evidence type="ECO:0000256" key="1">
    <source>
        <dbReference type="ARBA" id="ARBA00022443"/>
    </source>
</evidence>
<proteinExistence type="predicted"/>
<gene>
    <name evidence="4" type="ORF">EZS28_012453</name>
</gene>
<dbReference type="OrthoDB" id="10255964at2759"/>
<accession>A0A5J4WBU0</accession>
<protein>
    <recommendedName>
        <fullName evidence="3">SH3 domain-containing protein</fullName>
    </recommendedName>
</protein>